<feature type="region of interest" description="Disordered" evidence="1">
    <location>
        <begin position="256"/>
        <end position="406"/>
    </location>
</feature>
<accession>A0A699HCN5</accession>
<gene>
    <name evidence="2" type="ORF">Tci_368545</name>
</gene>
<evidence type="ECO:0000256" key="1">
    <source>
        <dbReference type="SAM" id="MobiDB-lite"/>
    </source>
</evidence>
<sequence>MANENILTPALTKPDDQILPFAAWVPIGKSNFVLDLQKKQKNPIFQISMDILQNTNFFRAFTISALLDEDWFRLDANLLMEALEITLVDQAHQFVSPPSGDAIMDFVNQLGYPWEIHFVSRMAVNNFYQPWRAILTMINQCLTCKTFGFDRPRYPVLQMLWGIITRINIDNVELMWEEFVQAIHTFLVDNVNLGSPTKKGKKTKPHVIPYSQFTKLIIYHLARHHNIHQMSKYPLTLAKDDLNLGNLKFIPKGIAATKDGGKKKTTPKADKPVKPAPAKQAKPATVKRPKPKPIKEYPTKPTPLQKSSKGKRRAPATKEASTGPSIQPQDNTSANVIYETSSPTEAKTSADMDKTVILDEGQAGSEPDKTPESQPPPDDDKMDKDQAGSDPGKSHVALTEPNPEPMYDDFVATVYLKVRESLKFSADEHVILEDPPSLSGTLSSMKNLNDTYTFGDQFFNDKSTKDEPGKQNIDAEVVSMVTVPIHQASTSVPPLSTHIIDLLPPKPAASPLPKPFTTATTKSNTTTLSLSPPPQRQSTTLVVC</sequence>
<feature type="region of interest" description="Disordered" evidence="1">
    <location>
        <begin position="508"/>
        <end position="544"/>
    </location>
</feature>
<feature type="compositionally biased region" description="Basic and acidic residues" evidence="1">
    <location>
        <begin position="259"/>
        <end position="273"/>
    </location>
</feature>
<reference evidence="2" key="1">
    <citation type="journal article" date="2019" name="Sci. Rep.">
        <title>Draft genome of Tanacetum cinerariifolium, the natural source of mosquito coil.</title>
        <authorList>
            <person name="Yamashiro T."/>
            <person name="Shiraishi A."/>
            <person name="Satake H."/>
            <person name="Nakayama K."/>
        </authorList>
    </citation>
    <scope>NUCLEOTIDE SEQUENCE</scope>
</reference>
<dbReference type="AlphaFoldDB" id="A0A699HCN5"/>
<feature type="compositionally biased region" description="Basic and acidic residues" evidence="1">
    <location>
        <begin position="348"/>
        <end position="357"/>
    </location>
</feature>
<comment type="caution">
    <text evidence="2">The sequence shown here is derived from an EMBL/GenBank/DDBJ whole genome shotgun (WGS) entry which is preliminary data.</text>
</comment>
<organism evidence="2">
    <name type="scientific">Tanacetum cinerariifolium</name>
    <name type="common">Dalmatian daisy</name>
    <name type="synonym">Chrysanthemum cinerariifolium</name>
    <dbReference type="NCBI Taxonomy" id="118510"/>
    <lineage>
        <taxon>Eukaryota</taxon>
        <taxon>Viridiplantae</taxon>
        <taxon>Streptophyta</taxon>
        <taxon>Embryophyta</taxon>
        <taxon>Tracheophyta</taxon>
        <taxon>Spermatophyta</taxon>
        <taxon>Magnoliopsida</taxon>
        <taxon>eudicotyledons</taxon>
        <taxon>Gunneridae</taxon>
        <taxon>Pentapetalae</taxon>
        <taxon>asterids</taxon>
        <taxon>campanulids</taxon>
        <taxon>Asterales</taxon>
        <taxon>Asteraceae</taxon>
        <taxon>Asteroideae</taxon>
        <taxon>Anthemideae</taxon>
        <taxon>Anthemidinae</taxon>
        <taxon>Tanacetum</taxon>
    </lineage>
</organism>
<name>A0A699HCN5_TANCI</name>
<feature type="compositionally biased region" description="Polar residues" evidence="1">
    <location>
        <begin position="319"/>
        <end position="347"/>
    </location>
</feature>
<feature type="compositionally biased region" description="Basic and acidic residues" evidence="1">
    <location>
        <begin position="378"/>
        <end position="387"/>
    </location>
</feature>
<protein>
    <recommendedName>
        <fullName evidence="3">Monodehydroascorbate reductase</fullName>
    </recommendedName>
</protein>
<dbReference type="EMBL" id="BKCJ010142197">
    <property type="protein sequence ID" value="GEX96570.1"/>
    <property type="molecule type" value="Genomic_DNA"/>
</dbReference>
<proteinExistence type="predicted"/>
<feature type="compositionally biased region" description="Low complexity" evidence="1">
    <location>
        <begin position="515"/>
        <end position="530"/>
    </location>
</feature>
<evidence type="ECO:0008006" key="3">
    <source>
        <dbReference type="Google" id="ProtNLM"/>
    </source>
</evidence>
<evidence type="ECO:0000313" key="2">
    <source>
        <dbReference type="EMBL" id="GEX96570.1"/>
    </source>
</evidence>